<organism evidence="1 2">
    <name type="scientific">Niallia oryzisoli</name>
    <dbReference type="NCBI Taxonomy" id="1737571"/>
    <lineage>
        <taxon>Bacteria</taxon>
        <taxon>Bacillati</taxon>
        <taxon>Bacillota</taxon>
        <taxon>Bacilli</taxon>
        <taxon>Bacillales</taxon>
        <taxon>Bacillaceae</taxon>
        <taxon>Niallia</taxon>
    </lineage>
</organism>
<keyword evidence="2" id="KW-1185">Reference proteome</keyword>
<sequence length="117" mass="14186">MNKNDYTINLTEAEEFGNYIASFLNNYKLIAERNPKKEYLWEVRHPNLVKKQLGAFELCGKKDNIDYYNAGKYIEIRFDKGHLRNLKKYELVDKIKEYRDDSNNFLRFRFYGLIMRV</sequence>
<gene>
    <name evidence="1" type="ORF">R4Z09_28915</name>
</gene>
<name>A0ABZ2CBQ2_9BACI</name>
<dbReference type="Proteomes" id="UP001357223">
    <property type="component" value="Chromosome"/>
</dbReference>
<dbReference type="EMBL" id="CP137640">
    <property type="protein sequence ID" value="WVX81176.1"/>
    <property type="molecule type" value="Genomic_DNA"/>
</dbReference>
<dbReference type="RefSeq" id="WP_338450106.1">
    <property type="nucleotide sequence ID" value="NZ_CP137640.1"/>
</dbReference>
<evidence type="ECO:0000313" key="1">
    <source>
        <dbReference type="EMBL" id="WVX81176.1"/>
    </source>
</evidence>
<accession>A0ABZ2CBQ2</accession>
<reference evidence="1 2" key="1">
    <citation type="submission" date="2023-10" db="EMBL/GenBank/DDBJ databases">
        <title>Niallia locisalis sp.nov. isolated from a salt pond sample.</title>
        <authorList>
            <person name="Li X.-J."/>
            <person name="Dong L."/>
        </authorList>
    </citation>
    <scope>NUCLEOTIDE SEQUENCE [LARGE SCALE GENOMIC DNA]</scope>
    <source>
        <strain evidence="1 2">DSM 29761</strain>
    </source>
</reference>
<protein>
    <submittedName>
        <fullName evidence="1">Uncharacterized protein</fullName>
    </submittedName>
</protein>
<evidence type="ECO:0000313" key="2">
    <source>
        <dbReference type="Proteomes" id="UP001357223"/>
    </source>
</evidence>
<proteinExistence type="predicted"/>